<comment type="caution">
    <text evidence="2">The sequence shown here is derived from an EMBL/GenBank/DDBJ whole genome shotgun (WGS) entry which is preliminary data.</text>
</comment>
<evidence type="ECO:0000256" key="1">
    <source>
        <dbReference type="SAM" id="MobiDB-lite"/>
    </source>
</evidence>
<feature type="compositionally biased region" description="Basic and acidic residues" evidence="1">
    <location>
        <begin position="119"/>
        <end position="136"/>
    </location>
</feature>
<name>A0AA39THI4_9PEZI</name>
<feature type="compositionally biased region" description="Basic and acidic residues" evidence="1">
    <location>
        <begin position="149"/>
        <end position="169"/>
    </location>
</feature>
<dbReference type="AlphaFoldDB" id="A0AA39THI4"/>
<evidence type="ECO:0000313" key="3">
    <source>
        <dbReference type="Proteomes" id="UP001175000"/>
    </source>
</evidence>
<reference evidence="2" key="1">
    <citation type="submission" date="2023-06" db="EMBL/GenBank/DDBJ databases">
        <title>Genome-scale phylogeny and comparative genomics of the fungal order Sordariales.</title>
        <authorList>
            <consortium name="Lawrence Berkeley National Laboratory"/>
            <person name="Hensen N."/>
            <person name="Bonometti L."/>
            <person name="Westerberg I."/>
            <person name="Brannstrom I.O."/>
            <person name="Guillou S."/>
            <person name="Cros-Aarteil S."/>
            <person name="Calhoun S."/>
            <person name="Haridas S."/>
            <person name="Kuo A."/>
            <person name="Mondo S."/>
            <person name="Pangilinan J."/>
            <person name="Riley R."/>
            <person name="Labutti K."/>
            <person name="Andreopoulos B."/>
            <person name="Lipzen A."/>
            <person name="Chen C."/>
            <person name="Yanf M."/>
            <person name="Daum C."/>
            <person name="Ng V."/>
            <person name="Clum A."/>
            <person name="Steindorff A."/>
            <person name="Ohm R."/>
            <person name="Martin F."/>
            <person name="Silar P."/>
            <person name="Natvig D."/>
            <person name="Lalanne C."/>
            <person name="Gautier V."/>
            <person name="Ament-Velasquez S.L."/>
            <person name="Kruys A."/>
            <person name="Hutchinson M.I."/>
            <person name="Powell A.J."/>
            <person name="Barry K."/>
            <person name="Miller A.N."/>
            <person name="Grigoriev I.V."/>
            <person name="Debuchy R."/>
            <person name="Gladieux P."/>
            <person name="Thoren M.H."/>
            <person name="Johannesson H."/>
        </authorList>
    </citation>
    <scope>NUCLEOTIDE SEQUENCE</scope>
    <source>
        <strain evidence="2">CBS 606.72</strain>
    </source>
</reference>
<feature type="compositionally biased region" description="Basic and acidic residues" evidence="1">
    <location>
        <begin position="248"/>
        <end position="262"/>
    </location>
</feature>
<feature type="region of interest" description="Disordered" evidence="1">
    <location>
        <begin position="1"/>
        <end position="327"/>
    </location>
</feature>
<proteinExistence type="predicted"/>
<keyword evidence="3" id="KW-1185">Reference proteome</keyword>
<dbReference type="Proteomes" id="UP001175000">
    <property type="component" value="Unassembled WGS sequence"/>
</dbReference>
<feature type="compositionally biased region" description="Basic and acidic residues" evidence="1">
    <location>
        <begin position="202"/>
        <end position="213"/>
    </location>
</feature>
<sequence>MQVPSPTPNSRARSRSGESKPRQSSQPALRYAPSATSPSVWDASYVDTFDDEDEPEYTTRSPSAPIVHRFHTNTFNNPWSTAHPPSRSRRASHVRVPTWEETPSPPTQASYIPPNPSRGRADSQSRRHSTPEDTRRPASRNSRAVAQQKRWESDYLRVFTKEYAEDAHQSRRPSHPRRAPDLRMSGALPIPSDATNIPTRLSQHERQERRARTAEWASGDEQRQRTHRRQDRRPKTSNDEEDAQLAKAMRENLRSFAEDQGKGRRRKSLTPWYKQRGSAGNPADEALKERVARSVEEQNREIERRAGEREGGGRRTRARRVRFPDGV</sequence>
<evidence type="ECO:0000313" key="2">
    <source>
        <dbReference type="EMBL" id="KAK0611362.1"/>
    </source>
</evidence>
<gene>
    <name evidence="2" type="ORF">B0T14DRAFT_571261</name>
</gene>
<dbReference type="EMBL" id="JAULSU010000007">
    <property type="protein sequence ID" value="KAK0611362.1"/>
    <property type="molecule type" value="Genomic_DNA"/>
</dbReference>
<protein>
    <submittedName>
        <fullName evidence="2">Uncharacterized protein</fullName>
    </submittedName>
</protein>
<accession>A0AA39THI4</accession>
<organism evidence="2 3">
    <name type="scientific">Immersiella caudata</name>
    <dbReference type="NCBI Taxonomy" id="314043"/>
    <lineage>
        <taxon>Eukaryota</taxon>
        <taxon>Fungi</taxon>
        <taxon>Dikarya</taxon>
        <taxon>Ascomycota</taxon>
        <taxon>Pezizomycotina</taxon>
        <taxon>Sordariomycetes</taxon>
        <taxon>Sordariomycetidae</taxon>
        <taxon>Sordariales</taxon>
        <taxon>Lasiosphaeriaceae</taxon>
        <taxon>Immersiella</taxon>
    </lineage>
</organism>
<feature type="compositionally biased region" description="Basic and acidic residues" evidence="1">
    <location>
        <begin position="285"/>
        <end position="313"/>
    </location>
</feature>